<dbReference type="Proteomes" id="UP000054097">
    <property type="component" value="Unassembled WGS sequence"/>
</dbReference>
<feature type="region of interest" description="Disordered" evidence="1">
    <location>
        <begin position="89"/>
        <end position="110"/>
    </location>
</feature>
<evidence type="ECO:0000313" key="3">
    <source>
        <dbReference type="Proteomes" id="UP000054097"/>
    </source>
</evidence>
<proteinExistence type="predicted"/>
<name>A0A0C3B2C2_SERVB</name>
<gene>
    <name evidence="2" type="ORF">M408DRAFT_273722</name>
</gene>
<feature type="region of interest" description="Disordered" evidence="1">
    <location>
        <begin position="195"/>
        <end position="283"/>
    </location>
</feature>
<dbReference type="EMBL" id="KN824283">
    <property type="protein sequence ID" value="KIM30980.1"/>
    <property type="molecule type" value="Genomic_DNA"/>
</dbReference>
<sequence length="421" mass="42886">MAQNAIINNKLVLHGTVELPTGGTVTLILIHTPNVNNTLGPSEPQIAIARYMSPPNLSMLPGVPLPQLVNPGGAPISGSWNPGLGIPTNQPVNGNPTTSAPGAFNPGTFTADMNPVNNRASITAMGLPENTPVGAPQATASGGNNNQQQLANLLMSIGGANLLNSLGGPGNIDVNNVMKNPQVLNQINRLKQQHQLQQQQQQQHQQQQQQQHQQQQHQQQQQQQQQLAFGMAGGGGLGNAGMGNTGMGQTGVGTGGLSGANLLDRLNNQPLNRNSASGPVGGSGAFGPAATSAAARQQFLNTLAAHSSAVGAMNNNNAASALFNQFNQINQGLGGGVAGSINMTGGASGAHNLHLNINVGPSGSNAMGGMGGTNAPGLNINSEILRRASILSAQRGIPQQDALKILLNLGAQGWNNPSGGG</sequence>
<accession>A0A0C3B2C2</accession>
<reference evidence="3" key="2">
    <citation type="submission" date="2015-01" db="EMBL/GenBank/DDBJ databases">
        <title>Evolutionary Origins and Diversification of the Mycorrhizal Mutualists.</title>
        <authorList>
            <consortium name="DOE Joint Genome Institute"/>
            <consortium name="Mycorrhizal Genomics Consortium"/>
            <person name="Kohler A."/>
            <person name="Kuo A."/>
            <person name="Nagy L.G."/>
            <person name="Floudas D."/>
            <person name="Copeland A."/>
            <person name="Barry K.W."/>
            <person name="Cichocki N."/>
            <person name="Veneault-Fourrey C."/>
            <person name="LaButti K."/>
            <person name="Lindquist E.A."/>
            <person name="Lipzen A."/>
            <person name="Lundell T."/>
            <person name="Morin E."/>
            <person name="Murat C."/>
            <person name="Riley R."/>
            <person name="Ohm R."/>
            <person name="Sun H."/>
            <person name="Tunlid A."/>
            <person name="Henrissat B."/>
            <person name="Grigoriev I.V."/>
            <person name="Hibbett D.S."/>
            <person name="Martin F."/>
        </authorList>
    </citation>
    <scope>NUCLEOTIDE SEQUENCE [LARGE SCALE GENOMIC DNA]</scope>
    <source>
        <strain evidence="3">MAFF 305830</strain>
    </source>
</reference>
<evidence type="ECO:0000256" key="1">
    <source>
        <dbReference type="SAM" id="MobiDB-lite"/>
    </source>
</evidence>
<protein>
    <submittedName>
        <fullName evidence="2">Uncharacterized protein</fullName>
    </submittedName>
</protein>
<keyword evidence="3" id="KW-1185">Reference proteome</keyword>
<reference evidence="2 3" key="1">
    <citation type="submission" date="2014-04" db="EMBL/GenBank/DDBJ databases">
        <authorList>
            <consortium name="DOE Joint Genome Institute"/>
            <person name="Kuo A."/>
            <person name="Zuccaro A."/>
            <person name="Kohler A."/>
            <person name="Nagy L.G."/>
            <person name="Floudas D."/>
            <person name="Copeland A."/>
            <person name="Barry K.W."/>
            <person name="Cichocki N."/>
            <person name="Veneault-Fourrey C."/>
            <person name="LaButti K."/>
            <person name="Lindquist E.A."/>
            <person name="Lipzen A."/>
            <person name="Lundell T."/>
            <person name="Morin E."/>
            <person name="Murat C."/>
            <person name="Sun H."/>
            <person name="Tunlid A."/>
            <person name="Henrissat B."/>
            <person name="Grigoriev I.V."/>
            <person name="Hibbett D.S."/>
            <person name="Martin F."/>
            <person name="Nordberg H.P."/>
            <person name="Cantor M.N."/>
            <person name="Hua S.X."/>
        </authorList>
    </citation>
    <scope>NUCLEOTIDE SEQUENCE [LARGE SCALE GENOMIC DNA]</scope>
    <source>
        <strain evidence="2 3">MAFF 305830</strain>
    </source>
</reference>
<feature type="compositionally biased region" description="Polar residues" evidence="1">
    <location>
        <begin position="89"/>
        <end position="100"/>
    </location>
</feature>
<dbReference type="AlphaFoldDB" id="A0A0C3B2C2"/>
<dbReference type="HOGENOM" id="CLU_652400_0_0_1"/>
<feature type="compositionally biased region" description="Gly residues" evidence="1">
    <location>
        <begin position="231"/>
        <end position="258"/>
    </location>
</feature>
<evidence type="ECO:0000313" key="2">
    <source>
        <dbReference type="EMBL" id="KIM30980.1"/>
    </source>
</evidence>
<feature type="compositionally biased region" description="Low complexity" evidence="1">
    <location>
        <begin position="195"/>
        <end position="227"/>
    </location>
</feature>
<dbReference type="STRING" id="933852.A0A0C3B2C2"/>
<organism evidence="2 3">
    <name type="scientific">Serendipita vermifera MAFF 305830</name>
    <dbReference type="NCBI Taxonomy" id="933852"/>
    <lineage>
        <taxon>Eukaryota</taxon>
        <taxon>Fungi</taxon>
        <taxon>Dikarya</taxon>
        <taxon>Basidiomycota</taxon>
        <taxon>Agaricomycotina</taxon>
        <taxon>Agaricomycetes</taxon>
        <taxon>Sebacinales</taxon>
        <taxon>Serendipitaceae</taxon>
        <taxon>Serendipita</taxon>
    </lineage>
</organism>
<feature type="compositionally biased region" description="Polar residues" evidence="1">
    <location>
        <begin position="266"/>
        <end position="277"/>
    </location>
</feature>